<reference evidence="3 4" key="1">
    <citation type="journal article" date="2012" name="Proc. Natl. Acad. Sci. U.S.A.">
        <title>Comparative genomics of Ceriporiopsis subvermispora and Phanerochaete chrysosporium provide insight into selective ligninolysis.</title>
        <authorList>
            <person name="Fernandez-Fueyo E."/>
            <person name="Ruiz-Duenas F.J."/>
            <person name="Ferreira P."/>
            <person name="Floudas D."/>
            <person name="Hibbett D.S."/>
            <person name="Canessa P."/>
            <person name="Larrondo L.F."/>
            <person name="James T.Y."/>
            <person name="Seelenfreund D."/>
            <person name="Lobos S."/>
            <person name="Polanco R."/>
            <person name="Tello M."/>
            <person name="Honda Y."/>
            <person name="Watanabe T."/>
            <person name="Watanabe T."/>
            <person name="Ryu J.S."/>
            <person name="Kubicek C.P."/>
            <person name="Schmoll M."/>
            <person name="Gaskell J."/>
            <person name="Hammel K.E."/>
            <person name="St John F.J."/>
            <person name="Vanden Wymelenberg A."/>
            <person name="Sabat G."/>
            <person name="Splinter BonDurant S."/>
            <person name="Syed K."/>
            <person name="Yadav J.S."/>
            <person name="Doddapaneni H."/>
            <person name="Subramanian V."/>
            <person name="Lavin J.L."/>
            <person name="Oguiza J.A."/>
            <person name="Perez G."/>
            <person name="Pisabarro A.G."/>
            <person name="Ramirez L."/>
            <person name="Santoyo F."/>
            <person name="Master E."/>
            <person name="Coutinho P.M."/>
            <person name="Henrissat B."/>
            <person name="Lombard V."/>
            <person name="Magnuson J.K."/>
            <person name="Kuees U."/>
            <person name="Hori C."/>
            <person name="Igarashi K."/>
            <person name="Samejima M."/>
            <person name="Held B.W."/>
            <person name="Barry K.W."/>
            <person name="LaButti K.M."/>
            <person name="Lapidus A."/>
            <person name="Lindquist E.A."/>
            <person name="Lucas S.M."/>
            <person name="Riley R."/>
            <person name="Salamov A.A."/>
            <person name="Hoffmeister D."/>
            <person name="Schwenk D."/>
            <person name="Hadar Y."/>
            <person name="Yarden O."/>
            <person name="de Vries R.P."/>
            <person name="Wiebenga A."/>
            <person name="Stenlid J."/>
            <person name="Eastwood D."/>
            <person name="Grigoriev I.V."/>
            <person name="Berka R.M."/>
            <person name="Blanchette R.A."/>
            <person name="Kersten P."/>
            <person name="Martinez A.T."/>
            <person name="Vicuna R."/>
            <person name="Cullen D."/>
        </authorList>
    </citation>
    <scope>NUCLEOTIDE SEQUENCE [LARGE SCALE GENOMIC DNA]</scope>
    <source>
        <strain evidence="3 4">B</strain>
    </source>
</reference>
<proteinExistence type="predicted"/>
<sequence>MSQPGTFVTDVATSMCWMASICLPFYDQVITLADEVEYIWRRKFSSVTLLFLANRLGLLLWTIIQTYVNFGFGTTSGAPTTYNVLTISTGCSVAQNLWFASQLLLNVIQAAFTASRFCALTGGKWVISIVIFVFGLGGVVADLYFNTGPQAVTSIPGVVFWNCTYSPVIDWTIREYNMYAFFRIIAQTLILTFRSVNIISFVGPAISLLADLAIIVVTYRKGRDTAKLFDRTQSSSPIASVLLRNGVLHFSILLFLSAAALINTIGPPSVIYWTSYVSTFQAPLQAITVSHFLLNVREVAYTETGHNLSESGGLNSQLSGLSFASFMAPMGGSLDIGLSGYLDDGSLYTGDGNKENEGIVSEGEINEA</sequence>
<dbReference type="EMBL" id="KB445794">
    <property type="protein sequence ID" value="EMD39324.1"/>
    <property type="molecule type" value="Genomic_DNA"/>
</dbReference>
<evidence type="ECO:0000259" key="2">
    <source>
        <dbReference type="Pfam" id="PF20151"/>
    </source>
</evidence>
<evidence type="ECO:0000313" key="4">
    <source>
        <dbReference type="Proteomes" id="UP000016930"/>
    </source>
</evidence>
<feature type="transmembrane region" description="Helical" evidence="1">
    <location>
        <begin position="47"/>
        <end position="64"/>
    </location>
</feature>
<keyword evidence="4" id="KW-1185">Reference proteome</keyword>
<evidence type="ECO:0000256" key="1">
    <source>
        <dbReference type="SAM" id="Phobius"/>
    </source>
</evidence>
<feature type="transmembrane region" description="Helical" evidence="1">
    <location>
        <begin position="199"/>
        <end position="220"/>
    </location>
</feature>
<dbReference type="AlphaFoldDB" id="M2PRS8"/>
<feature type="transmembrane region" description="Helical" evidence="1">
    <location>
        <begin position="84"/>
        <end position="105"/>
    </location>
</feature>
<keyword evidence="1" id="KW-1133">Transmembrane helix</keyword>
<keyword evidence="1" id="KW-0812">Transmembrane</keyword>
<dbReference type="InterPro" id="IPR045340">
    <property type="entry name" value="DUF6533"/>
</dbReference>
<protein>
    <recommendedName>
        <fullName evidence="2">DUF6533 domain-containing protein</fullName>
    </recommendedName>
</protein>
<accession>M2PRS8</accession>
<dbReference type="Proteomes" id="UP000016930">
    <property type="component" value="Unassembled WGS sequence"/>
</dbReference>
<organism evidence="3 4">
    <name type="scientific">Ceriporiopsis subvermispora (strain B)</name>
    <name type="common">White-rot fungus</name>
    <name type="synonym">Gelatoporia subvermispora</name>
    <dbReference type="NCBI Taxonomy" id="914234"/>
    <lineage>
        <taxon>Eukaryota</taxon>
        <taxon>Fungi</taxon>
        <taxon>Dikarya</taxon>
        <taxon>Basidiomycota</taxon>
        <taxon>Agaricomycotina</taxon>
        <taxon>Agaricomycetes</taxon>
        <taxon>Polyporales</taxon>
        <taxon>Gelatoporiaceae</taxon>
        <taxon>Gelatoporia</taxon>
    </lineage>
</organism>
<feature type="transmembrane region" description="Helical" evidence="1">
    <location>
        <begin position="241"/>
        <end position="262"/>
    </location>
</feature>
<dbReference type="HOGENOM" id="CLU_053360_1_0_1"/>
<feature type="transmembrane region" description="Helical" evidence="1">
    <location>
        <begin position="125"/>
        <end position="145"/>
    </location>
</feature>
<dbReference type="Pfam" id="PF20151">
    <property type="entry name" value="DUF6533"/>
    <property type="match status" value="1"/>
</dbReference>
<name>M2PRS8_CERS8</name>
<feature type="domain" description="DUF6533" evidence="2">
    <location>
        <begin position="17"/>
        <end position="59"/>
    </location>
</feature>
<evidence type="ECO:0000313" key="3">
    <source>
        <dbReference type="EMBL" id="EMD39324.1"/>
    </source>
</evidence>
<gene>
    <name evidence="3" type="ORF">CERSUDRAFT_93365</name>
</gene>
<keyword evidence="1" id="KW-0472">Membrane</keyword>